<dbReference type="Proteomes" id="UP001608902">
    <property type="component" value="Unassembled WGS sequence"/>
</dbReference>
<dbReference type="SUPFAM" id="SSF56300">
    <property type="entry name" value="Metallo-dependent phosphatases"/>
    <property type="match status" value="1"/>
</dbReference>
<dbReference type="GO" id="GO:0004722">
    <property type="term" value="F:protein serine/threonine phosphatase activity"/>
    <property type="evidence" value="ECO:0007669"/>
    <property type="project" value="UniProtKB-EC"/>
</dbReference>
<dbReference type="GO" id="GO:0018991">
    <property type="term" value="P:egg-laying behavior"/>
    <property type="evidence" value="ECO:0007669"/>
    <property type="project" value="UniProtKB-ARBA"/>
</dbReference>
<dbReference type="EC" id="3.1.3.16" evidence="11"/>
<evidence type="ECO:0000256" key="10">
    <source>
        <dbReference type="ARBA" id="ARBA00054219"/>
    </source>
</evidence>
<name>A0ABD6E833_9BILA</name>
<dbReference type="PRINTS" id="PR00114">
    <property type="entry name" value="STPHPHTASE"/>
</dbReference>
<dbReference type="Pfam" id="PF16891">
    <property type="entry name" value="STPPase_N"/>
    <property type="match status" value="1"/>
</dbReference>
<evidence type="ECO:0000256" key="1">
    <source>
        <dbReference type="ARBA" id="ARBA00001936"/>
    </source>
</evidence>
<evidence type="ECO:0000256" key="3">
    <source>
        <dbReference type="ARBA" id="ARBA00022723"/>
    </source>
</evidence>
<evidence type="ECO:0000313" key="14">
    <source>
        <dbReference type="Proteomes" id="UP001608902"/>
    </source>
</evidence>
<gene>
    <name evidence="13" type="ORF">AB6A40_002947</name>
</gene>
<keyword evidence="14" id="KW-1185">Reference proteome</keyword>
<dbReference type="FunFam" id="3.60.21.10:FF:000026">
    <property type="entry name" value="Serine/threonine-protein phosphatase"/>
    <property type="match status" value="1"/>
</dbReference>
<comment type="catalytic activity">
    <reaction evidence="9 11">
        <text>O-phospho-L-threonyl-[protein] + H2O = L-threonyl-[protein] + phosphate</text>
        <dbReference type="Rhea" id="RHEA:47004"/>
        <dbReference type="Rhea" id="RHEA-COMP:11060"/>
        <dbReference type="Rhea" id="RHEA-COMP:11605"/>
        <dbReference type="ChEBI" id="CHEBI:15377"/>
        <dbReference type="ChEBI" id="CHEBI:30013"/>
        <dbReference type="ChEBI" id="CHEBI:43474"/>
        <dbReference type="ChEBI" id="CHEBI:61977"/>
        <dbReference type="EC" id="3.1.3.16"/>
    </reaction>
</comment>
<evidence type="ECO:0000256" key="4">
    <source>
        <dbReference type="ARBA" id="ARBA00022801"/>
    </source>
</evidence>
<dbReference type="Pfam" id="PF00149">
    <property type="entry name" value="Metallophos"/>
    <property type="match status" value="1"/>
</dbReference>
<dbReference type="GO" id="GO:0046872">
    <property type="term" value="F:metal ion binding"/>
    <property type="evidence" value="ECO:0007669"/>
    <property type="project" value="UniProtKB-KW"/>
</dbReference>
<protein>
    <recommendedName>
        <fullName evidence="11">Serine/threonine-protein phosphatase</fullName>
        <ecNumber evidence="11">3.1.3.16</ecNumber>
    </recommendedName>
</protein>
<dbReference type="GO" id="GO:0097723">
    <property type="term" value="P:amoeboid sperm motility"/>
    <property type="evidence" value="ECO:0007669"/>
    <property type="project" value="UniProtKB-ARBA"/>
</dbReference>
<dbReference type="GO" id="GO:0007060">
    <property type="term" value="P:male meiosis chromosome segregation"/>
    <property type="evidence" value="ECO:0007669"/>
    <property type="project" value="UniProtKB-ARBA"/>
</dbReference>
<evidence type="ECO:0000256" key="7">
    <source>
        <dbReference type="ARBA" id="ARBA00037818"/>
    </source>
</evidence>
<dbReference type="PROSITE" id="PS00125">
    <property type="entry name" value="SER_THR_PHOSPHATASE"/>
    <property type="match status" value="1"/>
</dbReference>
<reference evidence="13 14" key="1">
    <citation type="submission" date="2024-08" db="EMBL/GenBank/DDBJ databases">
        <title>Gnathostoma spinigerum genome.</title>
        <authorList>
            <person name="Gonzalez-Bertolin B."/>
            <person name="Monzon S."/>
            <person name="Zaballos A."/>
            <person name="Jimenez P."/>
            <person name="Dekumyoy P."/>
            <person name="Varona S."/>
            <person name="Cuesta I."/>
            <person name="Sumanam S."/>
            <person name="Adisakwattana P."/>
            <person name="Gasser R.B."/>
            <person name="Hernandez-Gonzalez A."/>
            <person name="Young N.D."/>
            <person name="Perteguer M.J."/>
        </authorList>
    </citation>
    <scope>NUCLEOTIDE SEQUENCE [LARGE SCALE GENOMIC DNA]</scope>
    <source>
        <strain evidence="13">AL3</strain>
        <tissue evidence="13">Liver</tissue>
    </source>
</reference>
<organism evidence="13 14">
    <name type="scientific">Gnathostoma spinigerum</name>
    <dbReference type="NCBI Taxonomy" id="75299"/>
    <lineage>
        <taxon>Eukaryota</taxon>
        <taxon>Metazoa</taxon>
        <taxon>Ecdysozoa</taxon>
        <taxon>Nematoda</taxon>
        <taxon>Chromadorea</taxon>
        <taxon>Rhabditida</taxon>
        <taxon>Spirurina</taxon>
        <taxon>Gnathostomatomorpha</taxon>
        <taxon>Gnathostomatoidea</taxon>
        <taxon>Gnathostomatidae</taxon>
        <taxon>Gnathostoma</taxon>
    </lineage>
</organism>
<dbReference type="PANTHER" id="PTHR11668">
    <property type="entry name" value="SERINE/THREONINE PROTEIN PHOSPHATASE"/>
    <property type="match status" value="1"/>
</dbReference>
<dbReference type="SMART" id="SM00156">
    <property type="entry name" value="PP2Ac"/>
    <property type="match status" value="1"/>
</dbReference>
<dbReference type="GO" id="GO:0031143">
    <property type="term" value="C:pseudopodium"/>
    <property type="evidence" value="ECO:0007669"/>
    <property type="project" value="UniProtKB-SubCell"/>
</dbReference>
<dbReference type="EMBL" id="JBGFUD010001401">
    <property type="protein sequence ID" value="MFH4976238.1"/>
    <property type="molecule type" value="Genomic_DNA"/>
</dbReference>
<comment type="caution">
    <text evidence="13">The sequence shown here is derived from an EMBL/GenBank/DDBJ whole genome shotgun (WGS) entry which is preliminary data.</text>
</comment>
<dbReference type="InterPro" id="IPR031675">
    <property type="entry name" value="STPPase_N"/>
</dbReference>
<evidence type="ECO:0000256" key="2">
    <source>
        <dbReference type="ARBA" id="ARBA00008294"/>
    </source>
</evidence>
<evidence type="ECO:0000256" key="8">
    <source>
        <dbReference type="ARBA" id="ARBA00047761"/>
    </source>
</evidence>
<keyword evidence="6" id="KW-0464">Manganese</keyword>
<comment type="subcellular location">
    <subcellularLocation>
        <location evidence="7">Cell projection</location>
        <location evidence="7">Pseudopodium</location>
    </subcellularLocation>
</comment>
<comment type="function">
    <text evidence="10">Probable phosphatase which plays a redundant role with gsp-4 in spermatogenesis by regulating sister chromatid segregation during meiosis. In addition, involved in sperm motility by controlling the dynamic disassembly of major sperm proteins (MSP) in the spermatozoan pseudopodium.</text>
</comment>
<evidence type="ECO:0000313" key="13">
    <source>
        <dbReference type="EMBL" id="MFH4976238.1"/>
    </source>
</evidence>
<keyword evidence="5" id="KW-0904">Protein phosphatase</keyword>
<comment type="similarity">
    <text evidence="2 11">Belongs to the PPP phosphatase family.</text>
</comment>
<keyword evidence="4 11" id="KW-0378">Hydrolase</keyword>
<evidence type="ECO:0000256" key="11">
    <source>
        <dbReference type="RuleBase" id="RU004273"/>
    </source>
</evidence>
<dbReference type="InterPro" id="IPR006186">
    <property type="entry name" value="Ser/Thr-sp_prot-phosphatase"/>
</dbReference>
<feature type="domain" description="Serine/threonine specific protein phosphatases" evidence="12">
    <location>
        <begin position="118"/>
        <end position="123"/>
    </location>
</feature>
<proteinExistence type="inferred from homology"/>
<sequence>MPLLLDSLIDRLLTVTVAEGDSLVRSVSECEIKEICDEIRILFLAQPSLVELEPPIKVCGDIHGQYTDLLRVFNRCGFPPDSNYLFLGDYVDRGTQSVETIVLVFSYKLKYPENFFLLRGNHECYDINRAYGFYDECKRRYSVRLWNLFQDVFNCIPLCALIAGKIFCMHGGLSPHLNNWSQIRRLKRPINPPDVSVETDLLWSDPDSKIRGWRSNSRGVSYVFGEDVVYSFCARMDIDLIARAHQVVQDGYEFFANRKLVTIFSAPRYCGEFDNDASVMSVTTDLLCSFDVFKSKYTPIKFRSVS</sequence>
<evidence type="ECO:0000256" key="9">
    <source>
        <dbReference type="ARBA" id="ARBA00048336"/>
    </source>
</evidence>
<dbReference type="GO" id="GO:0000785">
    <property type="term" value="C:chromatin"/>
    <property type="evidence" value="ECO:0007669"/>
    <property type="project" value="UniProtKB-ARBA"/>
</dbReference>
<comment type="catalytic activity">
    <reaction evidence="8">
        <text>O-phospho-L-seryl-[protein] + H2O = L-seryl-[protein] + phosphate</text>
        <dbReference type="Rhea" id="RHEA:20629"/>
        <dbReference type="Rhea" id="RHEA-COMP:9863"/>
        <dbReference type="Rhea" id="RHEA-COMP:11604"/>
        <dbReference type="ChEBI" id="CHEBI:15377"/>
        <dbReference type="ChEBI" id="CHEBI:29999"/>
        <dbReference type="ChEBI" id="CHEBI:43474"/>
        <dbReference type="ChEBI" id="CHEBI:83421"/>
        <dbReference type="EC" id="3.1.3.16"/>
    </reaction>
</comment>
<dbReference type="InterPro" id="IPR004843">
    <property type="entry name" value="Calcineurin-like_PHP"/>
</dbReference>
<accession>A0ABD6E833</accession>
<dbReference type="AlphaFoldDB" id="A0ABD6E833"/>
<dbReference type="PANTHER" id="PTHR11668:SF300">
    <property type="entry name" value="SERINE_THREONINE-PROTEIN PHOSPHATASE"/>
    <property type="match status" value="1"/>
</dbReference>
<dbReference type="InterPro" id="IPR029052">
    <property type="entry name" value="Metallo-depent_PP-like"/>
</dbReference>
<dbReference type="InterPro" id="IPR050341">
    <property type="entry name" value="PP1_catalytic_subunit"/>
</dbReference>
<dbReference type="GO" id="GO:0031272">
    <property type="term" value="P:regulation of pseudopodium assembly"/>
    <property type="evidence" value="ECO:0007669"/>
    <property type="project" value="UniProtKB-ARBA"/>
</dbReference>
<evidence type="ECO:0000256" key="5">
    <source>
        <dbReference type="ARBA" id="ARBA00022912"/>
    </source>
</evidence>
<comment type="cofactor">
    <cofactor evidence="1">
        <name>Mn(2+)</name>
        <dbReference type="ChEBI" id="CHEBI:29035"/>
    </cofactor>
</comment>
<keyword evidence="3" id="KW-0479">Metal-binding</keyword>
<evidence type="ECO:0000256" key="6">
    <source>
        <dbReference type="ARBA" id="ARBA00023211"/>
    </source>
</evidence>
<dbReference type="Gene3D" id="3.60.21.10">
    <property type="match status" value="1"/>
</dbReference>
<evidence type="ECO:0000259" key="12">
    <source>
        <dbReference type="PROSITE" id="PS00125"/>
    </source>
</evidence>